<name>A0ABD5ZP04_9EURY</name>
<dbReference type="InterPro" id="IPR050563">
    <property type="entry name" value="4-hydroxybenzoyl-CoA_TE"/>
</dbReference>
<organism evidence="4 5">
    <name type="scientific">Halosegnis marinus</name>
    <dbReference type="NCBI Taxonomy" id="3034023"/>
    <lineage>
        <taxon>Archaea</taxon>
        <taxon>Methanobacteriati</taxon>
        <taxon>Methanobacteriota</taxon>
        <taxon>Stenosarchaea group</taxon>
        <taxon>Halobacteria</taxon>
        <taxon>Halobacteriales</taxon>
        <taxon>Natronomonadaceae</taxon>
        <taxon>Halosegnis</taxon>
    </lineage>
</organism>
<dbReference type="RefSeq" id="WP_276236047.1">
    <property type="nucleotide sequence ID" value="NZ_CP119802.1"/>
</dbReference>
<accession>A0ABD5ZP04</accession>
<keyword evidence="5" id="KW-1185">Reference proteome</keyword>
<dbReference type="GO" id="GO:0016787">
    <property type="term" value="F:hydrolase activity"/>
    <property type="evidence" value="ECO:0007669"/>
    <property type="project" value="UniProtKB-KW"/>
</dbReference>
<proteinExistence type="inferred from homology"/>
<gene>
    <name evidence="4" type="ORF">ACFQJ4_06805</name>
</gene>
<dbReference type="GeneID" id="79266704"/>
<dbReference type="PIRSF" id="PIRSF003230">
    <property type="entry name" value="YbgC"/>
    <property type="match status" value="1"/>
</dbReference>
<evidence type="ECO:0000256" key="2">
    <source>
        <dbReference type="ARBA" id="ARBA00022801"/>
    </source>
</evidence>
<comment type="similarity">
    <text evidence="1">Belongs to the 4-hydroxybenzoyl-CoA thioesterase family.</text>
</comment>
<dbReference type="Proteomes" id="UP001596398">
    <property type="component" value="Unassembled WGS sequence"/>
</dbReference>
<dbReference type="EC" id="3.1.2.-" evidence="4"/>
<dbReference type="InterPro" id="IPR006684">
    <property type="entry name" value="YbgC/YbaW"/>
</dbReference>
<dbReference type="InterPro" id="IPR029069">
    <property type="entry name" value="HotDog_dom_sf"/>
</dbReference>
<dbReference type="Gene3D" id="3.10.129.10">
    <property type="entry name" value="Hotdog Thioesterase"/>
    <property type="match status" value="1"/>
</dbReference>
<protein>
    <submittedName>
        <fullName evidence="4">Acyl-CoA thioesterase</fullName>
        <ecNumber evidence="4">3.1.2.-</ecNumber>
    </submittedName>
</protein>
<evidence type="ECO:0000313" key="4">
    <source>
        <dbReference type="EMBL" id="MFC7235025.1"/>
    </source>
</evidence>
<comment type="caution">
    <text evidence="4">The sequence shown here is derived from an EMBL/GenBank/DDBJ whole genome shotgun (WGS) entry which is preliminary data.</text>
</comment>
<dbReference type="AlphaFoldDB" id="A0ABD5ZP04"/>
<dbReference type="Pfam" id="PF03061">
    <property type="entry name" value="4HBT"/>
    <property type="match status" value="1"/>
</dbReference>
<keyword evidence="2 4" id="KW-0378">Hydrolase</keyword>
<dbReference type="PANTHER" id="PTHR31793">
    <property type="entry name" value="4-HYDROXYBENZOYL-COA THIOESTERASE FAMILY MEMBER"/>
    <property type="match status" value="1"/>
</dbReference>
<dbReference type="InterPro" id="IPR006683">
    <property type="entry name" value="Thioestr_dom"/>
</dbReference>
<reference evidence="4 5" key="1">
    <citation type="journal article" date="2019" name="Int. J. Syst. Evol. Microbiol.">
        <title>The Global Catalogue of Microorganisms (GCM) 10K type strain sequencing project: providing services to taxonomists for standard genome sequencing and annotation.</title>
        <authorList>
            <consortium name="The Broad Institute Genomics Platform"/>
            <consortium name="The Broad Institute Genome Sequencing Center for Infectious Disease"/>
            <person name="Wu L."/>
            <person name="Ma J."/>
        </authorList>
    </citation>
    <scope>NUCLEOTIDE SEQUENCE [LARGE SCALE GENOMIC DNA]</scope>
    <source>
        <strain evidence="4 5">DT85</strain>
    </source>
</reference>
<dbReference type="PANTHER" id="PTHR31793:SF27">
    <property type="entry name" value="NOVEL THIOESTERASE SUPERFAMILY DOMAIN AND SAPOSIN A-TYPE DOMAIN CONTAINING PROTEIN (0610012H03RIK)"/>
    <property type="match status" value="1"/>
</dbReference>
<dbReference type="CDD" id="cd00586">
    <property type="entry name" value="4HBT"/>
    <property type="match status" value="1"/>
</dbReference>
<dbReference type="SUPFAM" id="SSF54637">
    <property type="entry name" value="Thioesterase/thiol ester dehydrase-isomerase"/>
    <property type="match status" value="1"/>
</dbReference>
<evidence type="ECO:0000256" key="1">
    <source>
        <dbReference type="ARBA" id="ARBA00005953"/>
    </source>
</evidence>
<dbReference type="EMBL" id="JBHTAP010000001">
    <property type="protein sequence ID" value="MFC7235025.1"/>
    <property type="molecule type" value="Genomic_DNA"/>
</dbReference>
<evidence type="ECO:0000313" key="5">
    <source>
        <dbReference type="Proteomes" id="UP001596398"/>
    </source>
</evidence>
<feature type="domain" description="Thioesterase" evidence="3">
    <location>
        <begin position="17"/>
        <end position="99"/>
    </location>
</feature>
<evidence type="ECO:0000259" key="3">
    <source>
        <dbReference type="Pfam" id="PF03061"/>
    </source>
</evidence>
<sequence>MHDVWTTRVRFAETDAQGVVFYGNYLTYQDETFGQYLREVGRPWEEGDLDLHVVNTDVDYRAFAEFGDDLVCGIRAAEIRESSMTFAWECRHTDGTVCAEGTMTHVAVADGEPTRIPDDFREAVVAYQDEPPEPV</sequence>